<evidence type="ECO:0000313" key="1">
    <source>
        <dbReference type="Proteomes" id="UP000095281"/>
    </source>
</evidence>
<organism evidence="1 2">
    <name type="scientific">Meloidogyne hapla</name>
    <name type="common">Root-knot nematode worm</name>
    <dbReference type="NCBI Taxonomy" id="6305"/>
    <lineage>
        <taxon>Eukaryota</taxon>
        <taxon>Metazoa</taxon>
        <taxon>Ecdysozoa</taxon>
        <taxon>Nematoda</taxon>
        <taxon>Chromadorea</taxon>
        <taxon>Rhabditida</taxon>
        <taxon>Tylenchina</taxon>
        <taxon>Tylenchomorpha</taxon>
        <taxon>Tylenchoidea</taxon>
        <taxon>Meloidogynidae</taxon>
        <taxon>Meloidogyninae</taxon>
        <taxon>Meloidogyne</taxon>
    </lineage>
</organism>
<dbReference type="AlphaFoldDB" id="A0A1I8BGY2"/>
<dbReference type="WBParaSite" id="MhA1_Contig236.frz3.gene2">
    <property type="protein sequence ID" value="MhA1_Contig236.frz3.gene2"/>
    <property type="gene ID" value="MhA1_Contig236.frz3.gene2"/>
</dbReference>
<name>A0A1I8BGY2_MELHA</name>
<proteinExistence type="predicted"/>
<keyword evidence="1" id="KW-1185">Reference proteome</keyword>
<dbReference type="Proteomes" id="UP000095281">
    <property type="component" value="Unplaced"/>
</dbReference>
<accession>A0A1I8BGY2</accession>
<reference evidence="2" key="1">
    <citation type="submission" date="2016-11" db="UniProtKB">
        <authorList>
            <consortium name="WormBaseParasite"/>
        </authorList>
    </citation>
    <scope>IDENTIFICATION</scope>
</reference>
<protein>
    <submittedName>
        <fullName evidence="2">Uncharacterized protein</fullName>
    </submittedName>
</protein>
<sequence length="123" mass="14662">MIIKSITEFRHRKSRLYSGYDYCKNFRSMNREQQKQQISSAKRNCKAMPIELLINIFRVVNTYPDKIKIPQNVDVINSKNGKNYKTTYMYEQWKDYTTNLLTSSAIIYLFAGEAFRKKKGLRK</sequence>
<evidence type="ECO:0000313" key="2">
    <source>
        <dbReference type="WBParaSite" id="MhA1_Contig236.frz3.gene2"/>
    </source>
</evidence>